<keyword evidence="4 9" id="KW-1015">Disulfide bond</keyword>
<dbReference type="InterPro" id="IPR036249">
    <property type="entry name" value="Thioredoxin-like_sf"/>
</dbReference>
<dbReference type="FunFam" id="3.40.30.10:FF:000001">
    <property type="entry name" value="Thioredoxin"/>
    <property type="match status" value="1"/>
</dbReference>
<proteinExistence type="inferred from homology"/>
<sequence>MGTVVTVTDSTFADVVLGNDRPVVVDFWAEWCKPCVMISKSLVELAEEYGDRLVIAKLDADTNPEAVRTYGVMSMPTLLVFRKGEVVGSMVGARPKASLRKQIDDLI</sequence>
<feature type="disulfide bond" description="Redox-active" evidence="9">
    <location>
        <begin position="32"/>
        <end position="35"/>
    </location>
</feature>
<feature type="domain" description="Thioredoxin" evidence="10">
    <location>
        <begin position="1"/>
        <end position="107"/>
    </location>
</feature>
<keyword evidence="12" id="KW-1185">Reference proteome</keyword>
<dbReference type="GO" id="GO:0005829">
    <property type="term" value="C:cytosol"/>
    <property type="evidence" value="ECO:0007669"/>
    <property type="project" value="TreeGrafter"/>
</dbReference>
<name>A0A8J3Z4W3_9ACTN</name>
<dbReference type="PANTHER" id="PTHR45663:SF11">
    <property type="entry name" value="GEO12009P1"/>
    <property type="match status" value="1"/>
</dbReference>
<evidence type="ECO:0000256" key="8">
    <source>
        <dbReference type="PIRSR" id="PIRSR000077-1"/>
    </source>
</evidence>
<dbReference type="PROSITE" id="PS51352">
    <property type="entry name" value="THIOREDOXIN_2"/>
    <property type="match status" value="1"/>
</dbReference>
<dbReference type="Pfam" id="PF00085">
    <property type="entry name" value="Thioredoxin"/>
    <property type="match status" value="1"/>
</dbReference>
<dbReference type="Gene3D" id="3.40.30.10">
    <property type="entry name" value="Glutaredoxin"/>
    <property type="match status" value="1"/>
</dbReference>
<evidence type="ECO:0000256" key="9">
    <source>
        <dbReference type="PIRSR" id="PIRSR000077-4"/>
    </source>
</evidence>
<dbReference type="InterPro" id="IPR013766">
    <property type="entry name" value="Thioredoxin_domain"/>
</dbReference>
<dbReference type="GO" id="GO:0015035">
    <property type="term" value="F:protein-disulfide reductase activity"/>
    <property type="evidence" value="ECO:0007669"/>
    <property type="project" value="UniProtKB-UniRule"/>
</dbReference>
<protein>
    <recommendedName>
        <fullName evidence="6 7">Thioredoxin</fullName>
    </recommendedName>
</protein>
<dbReference type="PRINTS" id="PR00421">
    <property type="entry name" value="THIOREDOXIN"/>
</dbReference>
<dbReference type="CDD" id="cd02947">
    <property type="entry name" value="TRX_family"/>
    <property type="match status" value="1"/>
</dbReference>
<evidence type="ECO:0000256" key="2">
    <source>
        <dbReference type="ARBA" id="ARBA00022448"/>
    </source>
</evidence>
<keyword evidence="3" id="KW-0249">Electron transport</keyword>
<evidence type="ECO:0000259" key="10">
    <source>
        <dbReference type="PROSITE" id="PS51352"/>
    </source>
</evidence>
<dbReference type="PANTHER" id="PTHR45663">
    <property type="entry name" value="GEO12009P1"/>
    <property type="match status" value="1"/>
</dbReference>
<feature type="site" description="Contributes to redox potential value" evidence="8">
    <location>
        <position position="33"/>
    </location>
</feature>
<comment type="caution">
    <text evidence="11">The sequence shown here is derived from an EMBL/GenBank/DDBJ whole genome shotgun (WGS) entry which is preliminary data.</text>
</comment>
<evidence type="ECO:0000256" key="4">
    <source>
        <dbReference type="ARBA" id="ARBA00023157"/>
    </source>
</evidence>
<dbReference type="Proteomes" id="UP000612585">
    <property type="component" value="Unassembled WGS sequence"/>
</dbReference>
<evidence type="ECO:0000313" key="12">
    <source>
        <dbReference type="Proteomes" id="UP000612585"/>
    </source>
</evidence>
<feature type="site" description="Deprotonates C-terminal active site Cys" evidence="8">
    <location>
        <position position="26"/>
    </location>
</feature>
<evidence type="ECO:0000256" key="1">
    <source>
        <dbReference type="ARBA" id="ARBA00008987"/>
    </source>
</evidence>
<keyword evidence="2" id="KW-0813">Transport</keyword>
<dbReference type="NCBIfam" id="TIGR01068">
    <property type="entry name" value="thioredoxin"/>
    <property type="match status" value="1"/>
</dbReference>
<comment type="similarity">
    <text evidence="1 7">Belongs to the thioredoxin family.</text>
</comment>
<dbReference type="GO" id="GO:0045454">
    <property type="term" value="P:cell redox homeostasis"/>
    <property type="evidence" value="ECO:0007669"/>
    <property type="project" value="TreeGrafter"/>
</dbReference>
<feature type="site" description="Contributes to redox potential value" evidence="8">
    <location>
        <position position="34"/>
    </location>
</feature>
<dbReference type="PIRSF" id="PIRSF000077">
    <property type="entry name" value="Thioredoxin"/>
    <property type="match status" value="1"/>
</dbReference>
<feature type="active site" description="Nucleophile" evidence="8">
    <location>
        <position position="35"/>
    </location>
</feature>
<evidence type="ECO:0000256" key="6">
    <source>
        <dbReference type="NCBIfam" id="TIGR01068"/>
    </source>
</evidence>
<evidence type="ECO:0000256" key="7">
    <source>
        <dbReference type="PIRNR" id="PIRNR000077"/>
    </source>
</evidence>
<evidence type="ECO:0000256" key="3">
    <source>
        <dbReference type="ARBA" id="ARBA00022982"/>
    </source>
</evidence>
<dbReference type="EMBL" id="BOPG01000016">
    <property type="protein sequence ID" value="GIJ55281.1"/>
    <property type="molecule type" value="Genomic_DNA"/>
</dbReference>
<gene>
    <name evidence="11" type="primary">trxA_1</name>
    <name evidence="11" type="ORF">Vau01_027970</name>
</gene>
<feature type="active site" description="Nucleophile" evidence="8">
    <location>
        <position position="32"/>
    </location>
</feature>
<dbReference type="InterPro" id="IPR005746">
    <property type="entry name" value="Thioredoxin"/>
</dbReference>
<accession>A0A8J3Z4W3</accession>
<evidence type="ECO:0000313" key="11">
    <source>
        <dbReference type="EMBL" id="GIJ55281.1"/>
    </source>
</evidence>
<dbReference type="AlphaFoldDB" id="A0A8J3Z4W3"/>
<evidence type="ECO:0000256" key="5">
    <source>
        <dbReference type="ARBA" id="ARBA00023284"/>
    </source>
</evidence>
<dbReference type="SUPFAM" id="SSF52833">
    <property type="entry name" value="Thioredoxin-like"/>
    <property type="match status" value="1"/>
</dbReference>
<dbReference type="RefSeq" id="WP_203991874.1">
    <property type="nucleotide sequence ID" value="NZ_BOPG01000016.1"/>
</dbReference>
<keyword evidence="5 9" id="KW-0676">Redox-active center</keyword>
<organism evidence="11 12">
    <name type="scientific">Virgisporangium aurantiacum</name>
    <dbReference type="NCBI Taxonomy" id="175570"/>
    <lineage>
        <taxon>Bacteria</taxon>
        <taxon>Bacillati</taxon>
        <taxon>Actinomycetota</taxon>
        <taxon>Actinomycetes</taxon>
        <taxon>Micromonosporales</taxon>
        <taxon>Micromonosporaceae</taxon>
        <taxon>Virgisporangium</taxon>
    </lineage>
</organism>
<reference evidence="11" key="1">
    <citation type="submission" date="2021-01" db="EMBL/GenBank/DDBJ databases">
        <title>Whole genome shotgun sequence of Virgisporangium aurantiacum NBRC 16421.</title>
        <authorList>
            <person name="Komaki H."/>
            <person name="Tamura T."/>
        </authorList>
    </citation>
    <scope>NUCLEOTIDE SEQUENCE</scope>
    <source>
        <strain evidence="11">NBRC 16421</strain>
    </source>
</reference>